<dbReference type="InterPro" id="IPR000868">
    <property type="entry name" value="Isochorismatase-like_dom"/>
</dbReference>
<organism evidence="4 5">
    <name type="scientific">Candidatus Eisenbergiella merdigallinarum</name>
    <dbReference type="NCBI Taxonomy" id="2838552"/>
    <lineage>
        <taxon>Bacteria</taxon>
        <taxon>Bacillati</taxon>
        <taxon>Bacillota</taxon>
        <taxon>Clostridia</taxon>
        <taxon>Lachnospirales</taxon>
        <taxon>Lachnospiraceae</taxon>
        <taxon>Eisenbergiella</taxon>
    </lineage>
</organism>
<reference evidence="4" key="1">
    <citation type="journal article" date="2021" name="PeerJ">
        <title>Extensive microbial diversity within the chicken gut microbiome revealed by metagenomics and culture.</title>
        <authorList>
            <person name="Gilroy R."/>
            <person name="Ravi A."/>
            <person name="Getino M."/>
            <person name="Pursley I."/>
            <person name="Horton D.L."/>
            <person name="Alikhan N.F."/>
            <person name="Baker D."/>
            <person name="Gharbi K."/>
            <person name="Hall N."/>
            <person name="Watson M."/>
            <person name="Adriaenssens E.M."/>
            <person name="Foster-Nyarko E."/>
            <person name="Jarju S."/>
            <person name="Secka A."/>
            <person name="Antonio M."/>
            <person name="Oren A."/>
            <person name="Chaudhuri R.R."/>
            <person name="La Ragione R."/>
            <person name="Hildebrand F."/>
            <person name="Pallen M.J."/>
        </authorList>
    </citation>
    <scope>NUCLEOTIDE SEQUENCE</scope>
    <source>
        <strain evidence="4">USAMLcec3-2134</strain>
    </source>
</reference>
<dbReference type="SUPFAM" id="SSF52499">
    <property type="entry name" value="Isochorismatase-like hydrolases"/>
    <property type="match status" value="1"/>
</dbReference>
<dbReference type="InterPro" id="IPR050272">
    <property type="entry name" value="Isochorismatase-like_hydrls"/>
</dbReference>
<gene>
    <name evidence="4" type="ORF">H9763_03865</name>
</gene>
<evidence type="ECO:0000256" key="2">
    <source>
        <dbReference type="ARBA" id="ARBA00022801"/>
    </source>
</evidence>
<dbReference type="PANTHER" id="PTHR43540:SF6">
    <property type="entry name" value="ISOCHORISMATASE-LIKE DOMAIN-CONTAINING PROTEIN"/>
    <property type="match status" value="1"/>
</dbReference>
<sequence length="188" mass="20746">MKKKDLLLIIDMQNVYTAGQDWACCRIRQAADSILRLLSSGAFEDVIFTRFLASQSPSGVWKEYNRVNEAINRDPWKNEMMPEFAPFLERYPLFTKSVYSSFAIPEVQKAARSADRVAVAGVVAECCVLSTVLAGVDAGIPILYLKDAVSGLTPESERAVQDILSGFEPLHVRILSVSDYLSGHGGAR</sequence>
<evidence type="ECO:0000313" key="4">
    <source>
        <dbReference type="EMBL" id="HJB90590.1"/>
    </source>
</evidence>
<dbReference type="PANTHER" id="PTHR43540">
    <property type="entry name" value="PEROXYUREIDOACRYLATE/UREIDOACRYLATE AMIDOHYDROLASE-RELATED"/>
    <property type="match status" value="1"/>
</dbReference>
<feature type="domain" description="Isochorismatase-like" evidence="3">
    <location>
        <begin position="6"/>
        <end position="159"/>
    </location>
</feature>
<accession>A0A9D2SC52</accession>
<dbReference type="Pfam" id="PF00857">
    <property type="entry name" value="Isochorismatase"/>
    <property type="match status" value="1"/>
</dbReference>
<protein>
    <submittedName>
        <fullName evidence="4">Cysteine hydrolase</fullName>
    </submittedName>
</protein>
<dbReference type="CDD" id="cd00431">
    <property type="entry name" value="cysteine_hydrolases"/>
    <property type="match status" value="1"/>
</dbReference>
<reference evidence="4" key="2">
    <citation type="submission" date="2021-04" db="EMBL/GenBank/DDBJ databases">
        <authorList>
            <person name="Gilroy R."/>
        </authorList>
    </citation>
    <scope>NUCLEOTIDE SEQUENCE</scope>
    <source>
        <strain evidence="4">USAMLcec3-2134</strain>
    </source>
</reference>
<comment type="caution">
    <text evidence="4">The sequence shown here is derived from an EMBL/GenBank/DDBJ whole genome shotgun (WGS) entry which is preliminary data.</text>
</comment>
<dbReference type="Proteomes" id="UP000886883">
    <property type="component" value="Unassembled WGS sequence"/>
</dbReference>
<keyword evidence="2 4" id="KW-0378">Hydrolase</keyword>
<evidence type="ECO:0000259" key="3">
    <source>
        <dbReference type="Pfam" id="PF00857"/>
    </source>
</evidence>
<dbReference type="EMBL" id="DWXE01000011">
    <property type="protein sequence ID" value="HJB90590.1"/>
    <property type="molecule type" value="Genomic_DNA"/>
</dbReference>
<evidence type="ECO:0000256" key="1">
    <source>
        <dbReference type="ARBA" id="ARBA00006336"/>
    </source>
</evidence>
<proteinExistence type="inferred from homology"/>
<dbReference type="AlphaFoldDB" id="A0A9D2SC52"/>
<evidence type="ECO:0000313" key="5">
    <source>
        <dbReference type="Proteomes" id="UP000886883"/>
    </source>
</evidence>
<dbReference type="Gene3D" id="3.40.50.850">
    <property type="entry name" value="Isochorismatase-like"/>
    <property type="match status" value="1"/>
</dbReference>
<name>A0A9D2SC52_9FIRM</name>
<dbReference type="InterPro" id="IPR036380">
    <property type="entry name" value="Isochorismatase-like_sf"/>
</dbReference>
<comment type="similarity">
    <text evidence="1">Belongs to the isochorismatase family.</text>
</comment>
<dbReference type="GO" id="GO:0016787">
    <property type="term" value="F:hydrolase activity"/>
    <property type="evidence" value="ECO:0007669"/>
    <property type="project" value="UniProtKB-KW"/>
</dbReference>